<gene>
    <name evidence="2" type="ORF">OW255_06230</name>
</gene>
<dbReference type="InterPro" id="IPR009061">
    <property type="entry name" value="DNA-bd_dom_put_sf"/>
</dbReference>
<sequence>MNETYYSVEQISEMLHIHPKTVQRYIREGKLRASKLGKSWRVTGHDLSIFMELTKTTVDFDRDKKEVKGQYDIKVSSVIDIEVKGIDEADRITNMLLAALNSPHTDYDYPAVHALFIQPESKVRITLYGNLKLAQDVLHFIDTLTERMKGEDSYESSDQ</sequence>
<feature type="domain" description="Helix-turn-helix" evidence="1">
    <location>
        <begin position="5"/>
        <end position="52"/>
    </location>
</feature>
<dbReference type="InterPro" id="IPR010093">
    <property type="entry name" value="SinI_DNA-bd"/>
</dbReference>
<organism evidence="2 3">
    <name type="scientific">Lacrimispora xylanolytica</name>
    <dbReference type="NCBI Taxonomy" id="29375"/>
    <lineage>
        <taxon>Bacteria</taxon>
        <taxon>Bacillati</taxon>
        <taxon>Bacillota</taxon>
        <taxon>Clostridia</taxon>
        <taxon>Lachnospirales</taxon>
        <taxon>Lachnospiraceae</taxon>
        <taxon>Lacrimispora</taxon>
    </lineage>
</organism>
<dbReference type="SUPFAM" id="SSF46955">
    <property type="entry name" value="Putative DNA-binding domain"/>
    <property type="match status" value="1"/>
</dbReference>
<dbReference type="RefSeq" id="WP_268116026.1">
    <property type="nucleotide sequence ID" value="NZ_CP113524.1"/>
</dbReference>
<accession>A0ABY7AEU6</accession>
<name>A0ABY7AEU6_9FIRM</name>
<protein>
    <submittedName>
        <fullName evidence="2">Helix-turn-helix domain-containing protein</fullName>
    </submittedName>
</protein>
<evidence type="ECO:0000313" key="2">
    <source>
        <dbReference type="EMBL" id="WAJ25106.1"/>
    </source>
</evidence>
<proteinExistence type="predicted"/>
<evidence type="ECO:0000259" key="1">
    <source>
        <dbReference type="Pfam" id="PF12728"/>
    </source>
</evidence>
<dbReference type="EMBL" id="CP113524">
    <property type="protein sequence ID" value="WAJ25106.1"/>
    <property type="molecule type" value="Genomic_DNA"/>
</dbReference>
<dbReference type="NCBIfam" id="TIGR01764">
    <property type="entry name" value="excise"/>
    <property type="match status" value="1"/>
</dbReference>
<reference evidence="2" key="1">
    <citation type="submission" date="2022-11" db="EMBL/GenBank/DDBJ databases">
        <title>Lacrimispora xylanolytica sy1, complete genome.</title>
        <authorList>
            <person name="Choi S."/>
        </authorList>
    </citation>
    <scope>NUCLEOTIDE SEQUENCE</scope>
    <source>
        <strain evidence="2">Sy1</strain>
    </source>
</reference>
<dbReference type="Pfam" id="PF12728">
    <property type="entry name" value="HTH_17"/>
    <property type="match status" value="1"/>
</dbReference>
<dbReference type="InterPro" id="IPR041657">
    <property type="entry name" value="HTH_17"/>
</dbReference>
<dbReference type="Proteomes" id="UP001163115">
    <property type="component" value="Chromosome"/>
</dbReference>
<keyword evidence="3" id="KW-1185">Reference proteome</keyword>
<evidence type="ECO:0000313" key="3">
    <source>
        <dbReference type="Proteomes" id="UP001163115"/>
    </source>
</evidence>